<proteinExistence type="inferred from homology"/>
<dbReference type="InterPro" id="IPR043504">
    <property type="entry name" value="Peptidase_S1_PA_chymotrypsin"/>
</dbReference>
<keyword evidence="7" id="KW-1185">Reference proteome</keyword>
<evidence type="ECO:0000256" key="3">
    <source>
        <dbReference type="ARBA" id="ARBA00024195"/>
    </source>
</evidence>
<evidence type="ECO:0000256" key="1">
    <source>
        <dbReference type="ARBA" id="ARBA00023157"/>
    </source>
</evidence>
<accession>A0A1J1IVS2</accession>
<dbReference type="GO" id="GO:0006508">
    <property type="term" value="P:proteolysis"/>
    <property type="evidence" value="ECO:0007669"/>
    <property type="project" value="InterPro"/>
</dbReference>
<dbReference type="InterPro" id="IPR009003">
    <property type="entry name" value="Peptidase_S1_PA"/>
</dbReference>
<name>A0A1J1IVS2_9DIPT</name>
<dbReference type="SUPFAM" id="SSF50494">
    <property type="entry name" value="Trypsin-like serine proteases"/>
    <property type="match status" value="1"/>
</dbReference>
<evidence type="ECO:0000313" key="7">
    <source>
        <dbReference type="Proteomes" id="UP000183832"/>
    </source>
</evidence>
<dbReference type="PROSITE" id="PS50240">
    <property type="entry name" value="TRYPSIN_DOM"/>
    <property type="match status" value="1"/>
</dbReference>
<dbReference type="InterPro" id="IPR051487">
    <property type="entry name" value="Ser/Thr_Proteases_Immune/Dev"/>
</dbReference>
<feature type="domain" description="Peptidase S1" evidence="5">
    <location>
        <begin position="26"/>
        <end position="256"/>
    </location>
</feature>
<dbReference type="CDD" id="cd00190">
    <property type="entry name" value="Tryp_SPc"/>
    <property type="match status" value="1"/>
</dbReference>
<dbReference type="Proteomes" id="UP000183832">
    <property type="component" value="Unassembled WGS sequence"/>
</dbReference>
<gene>
    <name evidence="6" type="primary">similar to Tryptase</name>
    <name evidence="6" type="ORF">CLUMA_CG016944</name>
</gene>
<organism evidence="6 7">
    <name type="scientific">Clunio marinus</name>
    <dbReference type="NCBI Taxonomy" id="568069"/>
    <lineage>
        <taxon>Eukaryota</taxon>
        <taxon>Metazoa</taxon>
        <taxon>Ecdysozoa</taxon>
        <taxon>Arthropoda</taxon>
        <taxon>Hexapoda</taxon>
        <taxon>Insecta</taxon>
        <taxon>Pterygota</taxon>
        <taxon>Neoptera</taxon>
        <taxon>Endopterygota</taxon>
        <taxon>Diptera</taxon>
        <taxon>Nematocera</taxon>
        <taxon>Chironomoidea</taxon>
        <taxon>Chironomidae</taxon>
        <taxon>Clunio</taxon>
    </lineage>
</organism>
<dbReference type="InterPro" id="IPR001314">
    <property type="entry name" value="Peptidase_S1A"/>
</dbReference>
<feature type="signal peptide" evidence="4">
    <location>
        <begin position="1"/>
        <end position="20"/>
    </location>
</feature>
<keyword evidence="1" id="KW-1015">Disulfide bond</keyword>
<dbReference type="OrthoDB" id="5565075at2759"/>
<dbReference type="Gene3D" id="2.40.10.10">
    <property type="entry name" value="Trypsin-like serine proteases"/>
    <property type="match status" value="1"/>
</dbReference>
<dbReference type="GO" id="GO:0004252">
    <property type="term" value="F:serine-type endopeptidase activity"/>
    <property type="evidence" value="ECO:0007669"/>
    <property type="project" value="InterPro"/>
</dbReference>
<sequence length="261" mass="28885">MKAAVLTIILFSCLIYDSSSESASKIINGKLAEEGRFPHMVQLSIKKREGTKYCGGSLISSQWVLTAAHCIKGMRSAKAYMGSVFWRTMTLKLKIIDGSIHPNYKNINADDIGLVKLEKPVEFNSRIQPIELPARHQLPTETFINSTLFVPGFGDTKNGSQSNLYLRYVEMYGVSNEDCSNEWGWRMRETFVCAQGLNSFNHTTCNGDSGNGLITKIDDVTIVFGIVSYGAPGCVGKAKVFTRVASYLDYIHSVTGIEIKN</sequence>
<reference evidence="6 7" key="1">
    <citation type="submission" date="2015-04" db="EMBL/GenBank/DDBJ databases">
        <authorList>
            <person name="Syromyatnikov M.Y."/>
            <person name="Popov V.N."/>
        </authorList>
    </citation>
    <scope>NUCLEOTIDE SEQUENCE [LARGE SCALE GENOMIC DNA]</scope>
</reference>
<evidence type="ECO:0000259" key="5">
    <source>
        <dbReference type="PROSITE" id="PS50240"/>
    </source>
</evidence>
<dbReference type="InterPro" id="IPR001254">
    <property type="entry name" value="Trypsin_dom"/>
</dbReference>
<feature type="chain" id="PRO_5012543196" evidence="4">
    <location>
        <begin position="21"/>
        <end position="261"/>
    </location>
</feature>
<dbReference type="PRINTS" id="PR00722">
    <property type="entry name" value="CHYMOTRYPSIN"/>
</dbReference>
<dbReference type="InterPro" id="IPR018114">
    <property type="entry name" value="TRYPSIN_HIS"/>
</dbReference>
<dbReference type="SMART" id="SM00020">
    <property type="entry name" value="Tryp_SPc"/>
    <property type="match status" value="1"/>
</dbReference>
<dbReference type="FunFam" id="2.40.10.10:FF:000068">
    <property type="entry name" value="transmembrane protease serine 2"/>
    <property type="match status" value="1"/>
</dbReference>
<dbReference type="Pfam" id="PF00089">
    <property type="entry name" value="Trypsin"/>
    <property type="match status" value="1"/>
</dbReference>
<keyword evidence="2" id="KW-0325">Glycoprotein</keyword>
<comment type="similarity">
    <text evidence="3">Belongs to the peptidase S1 family. CLIP subfamily.</text>
</comment>
<dbReference type="PROSITE" id="PS00134">
    <property type="entry name" value="TRYPSIN_HIS"/>
    <property type="match status" value="1"/>
</dbReference>
<dbReference type="STRING" id="568069.A0A1J1IVS2"/>
<dbReference type="PANTHER" id="PTHR24256">
    <property type="entry name" value="TRYPTASE-RELATED"/>
    <property type="match status" value="1"/>
</dbReference>
<protein>
    <submittedName>
        <fullName evidence="6">CLUMA_CG016944, isoform A</fullName>
    </submittedName>
</protein>
<dbReference type="EMBL" id="CVRI01000059">
    <property type="protein sequence ID" value="CRL03230.1"/>
    <property type="molecule type" value="Genomic_DNA"/>
</dbReference>
<evidence type="ECO:0000313" key="6">
    <source>
        <dbReference type="EMBL" id="CRL03230.1"/>
    </source>
</evidence>
<keyword evidence="4" id="KW-0732">Signal</keyword>
<evidence type="ECO:0000256" key="2">
    <source>
        <dbReference type="ARBA" id="ARBA00023180"/>
    </source>
</evidence>
<evidence type="ECO:0000256" key="4">
    <source>
        <dbReference type="SAM" id="SignalP"/>
    </source>
</evidence>
<dbReference type="AlphaFoldDB" id="A0A1J1IVS2"/>